<organism evidence="1 2">
    <name type="scientific">Funneliformis caledonium</name>
    <dbReference type="NCBI Taxonomy" id="1117310"/>
    <lineage>
        <taxon>Eukaryota</taxon>
        <taxon>Fungi</taxon>
        <taxon>Fungi incertae sedis</taxon>
        <taxon>Mucoromycota</taxon>
        <taxon>Glomeromycotina</taxon>
        <taxon>Glomeromycetes</taxon>
        <taxon>Glomerales</taxon>
        <taxon>Glomeraceae</taxon>
        <taxon>Funneliformis</taxon>
    </lineage>
</organism>
<gene>
    <name evidence="1" type="ORF">FCALED_LOCUS14962</name>
</gene>
<feature type="non-terminal residue" evidence="1">
    <location>
        <position position="1"/>
    </location>
</feature>
<comment type="caution">
    <text evidence="1">The sequence shown here is derived from an EMBL/GenBank/DDBJ whole genome shotgun (WGS) entry which is preliminary data.</text>
</comment>
<name>A0A9N9NH54_9GLOM</name>
<evidence type="ECO:0000313" key="1">
    <source>
        <dbReference type="EMBL" id="CAG8730616.1"/>
    </source>
</evidence>
<dbReference type="OrthoDB" id="2387575at2759"/>
<keyword evidence="2" id="KW-1185">Reference proteome</keyword>
<evidence type="ECO:0000313" key="2">
    <source>
        <dbReference type="Proteomes" id="UP000789570"/>
    </source>
</evidence>
<dbReference type="AlphaFoldDB" id="A0A9N9NH54"/>
<reference evidence="1" key="1">
    <citation type="submission" date="2021-06" db="EMBL/GenBank/DDBJ databases">
        <authorList>
            <person name="Kallberg Y."/>
            <person name="Tangrot J."/>
            <person name="Rosling A."/>
        </authorList>
    </citation>
    <scope>NUCLEOTIDE SEQUENCE</scope>
    <source>
        <strain evidence="1">UK204</strain>
    </source>
</reference>
<dbReference type="EMBL" id="CAJVPQ010012185">
    <property type="protein sequence ID" value="CAG8730616.1"/>
    <property type="molecule type" value="Genomic_DNA"/>
</dbReference>
<dbReference type="Proteomes" id="UP000789570">
    <property type="component" value="Unassembled WGS sequence"/>
</dbReference>
<sequence>LLEVKIENRSSNNGMLLIETAYDKNRLQIIHKIKNEIGKEESDLTI</sequence>
<accession>A0A9N9NH54</accession>
<protein>
    <submittedName>
        <fullName evidence="1">17204_t:CDS:1</fullName>
    </submittedName>
</protein>
<proteinExistence type="predicted"/>